<dbReference type="Gene3D" id="3.40.50.11090">
    <property type="match status" value="1"/>
</dbReference>
<evidence type="ECO:0000313" key="6">
    <source>
        <dbReference type="EMBL" id="MEY6432685.1"/>
    </source>
</evidence>
<dbReference type="InterPro" id="IPR055050">
    <property type="entry name" value="WsaF_C"/>
</dbReference>
<dbReference type="PANTHER" id="PTHR12526:SF510">
    <property type="entry name" value="D-INOSITOL 3-PHOSPHATE GLYCOSYLTRANSFERASE"/>
    <property type="match status" value="1"/>
</dbReference>
<name>A0ABV4BJU0_9GAMM</name>
<keyword evidence="1 6" id="KW-0328">Glycosyltransferase</keyword>
<feature type="region of interest" description="Disordered" evidence="3">
    <location>
        <begin position="39"/>
        <end position="71"/>
    </location>
</feature>
<evidence type="ECO:0000313" key="7">
    <source>
        <dbReference type="Proteomes" id="UP001564408"/>
    </source>
</evidence>
<dbReference type="RefSeq" id="WP_369667072.1">
    <property type="nucleotide sequence ID" value="NZ_JBDKXB010000011.1"/>
</dbReference>
<evidence type="ECO:0000259" key="4">
    <source>
        <dbReference type="Pfam" id="PF21374"/>
    </source>
</evidence>
<dbReference type="InterPro" id="IPR048510">
    <property type="entry name" value="WsaF_N"/>
</dbReference>
<protein>
    <submittedName>
        <fullName evidence="6">Glycosyltransferase family 4 protein</fullName>
        <ecNumber evidence="6">2.4.-.-</ecNumber>
    </submittedName>
</protein>
<dbReference type="Proteomes" id="UP001564408">
    <property type="component" value="Unassembled WGS sequence"/>
</dbReference>
<dbReference type="EC" id="2.4.-.-" evidence="6"/>
<evidence type="ECO:0000256" key="1">
    <source>
        <dbReference type="ARBA" id="ARBA00022676"/>
    </source>
</evidence>
<proteinExistence type="predicted"/>
<evidence type="ECO:0000256" key="2">
    <source>
        <dbReference type="ARBA" id="ARBA00022679"/>
    </source>
</evidence>
<sequence>MWKTLDRYSRSYALRVAHAGFADATWHALRRLLDRALRRPPPVPDAPEPESELDAGPTRESAPVAAEDSPAPADQCDILASYRMVSAGSVDPAPGPLVPRSMNWIVPAFSLGSGGHLNIFRMIAMLESRGYPCRIFLPEQAQLTDAAHARELINTHFVPLAAEVGIGLDAMPCCEFVVATGWDTAYWAKAFTGARHRLYFVQDFEPYFYSRSSEYALAEHTYRMGFVGLTAGGWLAEKLRTRYGMTTHAFGFSFDKDRYRPQPRLPGPRRVFFYARHVTPRRGFDLGLLALERVHRRCPDVEFVLAGWDCSAFAIPFPYRDMGVAPLDELPGLYAQCDVALVLSLTNLSLLPLEVMACGCPVVSNRGPNVEWLLRDGENASLADPTPDALAAAVIAVLEDADLRARLIEGGLGFAAATDWEVEGQRVAERLQSIAATPDALDD</sequence>
<dbReference type="GO" id="GO:0016757">
    <property type="term" value="F:glycosyltransferase activity"/>
    <property type="evidence" value="ECO:0007669"/>
    <property type="project" value="UniProtKB-KW"/>
</dbReference>
<dbReference type="SUPFAM" id="SSF53756">
    <property type="entry name" value="UDP-Glycosyltransferase/glycogen phosphorylase"/>
    <property type="match status" value="1"/>
</dbReference>
<feature type="domain" description="WsaF N-terminal" evidence="4">
    <location>
        <begin position="177"/>
        <end position="224"/>
    </location>
</feature>
<dbReference type="CDD" id="cd03801">
    <property type="entry name" value="GT4_PimA-like"/>
    <property type="match status" value="1"/>
</dbReference>
<dbReference type="Pfam" id="PF22772">
    <property type="entry name" value="WsaF_C"/>
    <property type="match status" value="1"/>
</dbReference>
<accession>A0ABV4BJU0</accession>
<evidence type="ECO:0000259" key="5">
    <source>
        <dbReference type="Pfam" id="PF22772"/>
    </source>
</evidence>
<evidence type="ECO:0000256" key="3">
    <source>
        <dbReference type="SAM" id="MobiDB-lite"/>
    </source>
</evidence>
<organism evidence="6 7">
    <name type="scientific">Thioalkalicoccus limnaeus</name>
    <dbReference type="NCBI Taxonomy" id="120681"/>
    <lineage>
        <taxon>Bacteria</taxon>
        <taxon>Pseudomonadati</taxon>
        <taxon>Pseudomonadota</taxon>
        <taxon>Gammaproteobacteria</taxon>
        <taxon>Chromatiales</taxon>
        <taxon>Chromatiaceae</taxon>
        <taxon>Thioalkalicoccus</taxon>
    </lineage>
</organism>
<reference evidence="6 7" key="1">
    <citation type="submission" date="2024-05" db="EMBL/GenBank/DDBJ databases">
        <title>Genome Sequence and Characterization of the New Strain Purple Sulfur Bacterium of Genus Thioalkalicoccus.</title>
        <authorList>
            <person name="Bryantseva I.A."/>
            <person name="Kyndt J.A."/>
            <person name="Imhoff J.F."/>
        </authorList>
    </citation>
    <scope>NUCLEOTIDE SEQUENCE [LARGE SCALE GENOMIC DNA]</scope>
    <source>
        <strain evidence="6 7">Um2</strain>
    </source>
</reference>
<comment type="caution">
    <text evidence="6">The sequence shown here is derived from an EMBL/GenBank/DDBJ whole genome shotgun (WGS) entry which is preliminary data.</text>
</comment>
<gene>
    <name evidence="6" type="ORF">ABC977_09740</name>
</gene>
<dbReference type="PANTHER" id="PTHR12526">
    <property type="entry name" value="GLYCOSYLTRANSFERASE"/>
    <property type="match status" value="1"/>
</dbReference>
<keyword evidence="2 6" id="KW-0808">Transferase</keyword>
<dbReference type="Pfam" id="PF21374">
    <property type="entry name" value="WsaF_N"/>
    <property type="match status" value="1"/>
</dbReference>
<feature type="domain" description="WsaF C-terminal" evidence="5">
    <location>
        <begin position="269"/>
        <end position="394"/>
    </location>
</feature>
<keyword evidence="7" id="KW-1185">Reference proteome</keyword>
<dbReference type="Gene3D" id="3.40.50.2000">
    <property type="entry name" value="Glycogen Phosphorylase B"/>
    <property type="match status" value="1"/>
</dbReference>
<dbReference type="EMBL" id="JBDKXB010000011">
    <property type="protein sequence ID" value="MEY6432685.1"/>
    <property type="molecule type" value="Genomic_DNA"/>
</dbReference>